<dbReference type="GO" id="GO:0005102">
    <property type="term" value="F:signaling receptor binding"/>
    <property type="evidence" value="ECO:0007669"/>
    <property type="project" value="TreeGrafter"/>
</dbReference>
<dbReference type="OMA" id="WAREYLQ"/>
<evidence type="ECO:0000256" key="3">
    <source>
        <dbReference type="ARBA" id="ARBA00022729"/>
    </source>
</evidence>
<name>A0A8D0GE68_SPHPU</name>
<dbReference type="PROSITE" id="PS50835">
    <property type="entry name" value="IG_LIKE"/>
    <property type="match status" value="1"/>
</dbReference>
<dbReference type="InterPro" id="IPR007110">
    <property type="entry name" value="Ig-like_dom"/>
</dbReference>
<keyword evidence="6" id="KW-0393">Immunoglobulin domain</keyword>
<feature type="transmembrane region" description="Helical" evidence="7">
    <location>
        <begin position="191"/>
        <end position="211"/>
    </location>
</feature>
<dbReference type="GeneTree" id="ENSGT01120000271914"/>
<keyword evidence="10" id="KW-1185">Reference proteome</keyword>
<dbReference type="GO" id="GO:0001817">
    <property type="term" value="P:regulation of cytokine production"/>
    <property type="evidence" value="ECO:0007669"/>
    <property type="project" value="TreeGrafter"/>
</dbReference>
<keyword evidence="2 7" id="KW-0812">Transmembrane</keyword>
<dbReference type="CDD" id="cd05713">
    <property type="entry name" value="IgV_MOG_like"/>
    <property type="match status" value="1"/>
</dbReference>
<evidence type="ECO:0000256" key="4">
    <source>
        <dbReference type="ARBA" id="ARBA00022989"/>
    </source>
</evidence>
<dbReference type="InterPro" id="IPR050504">
    <property type="entry name" value="IgSF_BTN/MOG"/>
</dbReference>
<organism evidence="9 10">
    <name type="scientific">Sphenodon punctatus</name>
    <name type="common">Tuatara</name>
    <name type="synonym">Hatteria punctata</name>
    <dbReference type="NCBI Taxonomy" id="8508"/>
    <lineage>
        <taxon>Eukaryota</taxon>
        <taxon>Metazoa</taxon>
        <taxon>Chordata</taxon>
        <taxon>Craniata</taxon>
        <taxon>Vertebrata</taxon>
        <taxon>Euteleostomi</taxon>
        <taxon>Lepidosauria</taxon>
        <taxon>Sphenodontia</taxon>
        <taxon>Sphenodontidae</taxon>
        <taxon>Sphenodon</taxon>
    </lineage>
</organism>
<evidence type="ECO:0000256" key="6">
    <source>
        <dbReference type="ARBA" id="ARBA00023319"/>
    </source>
</evidence>
<dbReference type="GO" id="GO:0009897">
    <property type="term" value="C:external side of plasma membrane"/>
    <property type="evidence" value="ECO:0007669"/>
    <property type="project" value="TreeGrafter"/>
</dbReference>
<dbReference type="GO" id="GO:0050852">
    <property type="term" value="P:T cell receptor signaling pathway"/>
    <property type="evidence" value="ECO:0007669"/>
    <property type="project" value="TreeGrafter"/>
</dbReference>
<reference evidence="9" key="1">
    <citation type="submission" date="2025-08" db="UniProtKB">
        <authorList>
            <consortium name="Ensembl"/>
        </authorList>
    </citation>
    <scope>IDENTIFICATION</scope>
</reference>
<evidence type="ECO:0000256" key="5">
    <source>
        <dbReference type="ARBA" id="ARBA00023136"/>
    </source>
</evidence>
<dbReference type="FunFam" id="2.60.40.10:FF:000088">
    <property type="entry name" value="Butyrophilin subfamily 1 member A1"/>
    <property type="match status" value="1"/>
</dbReference>
<keyword evidence="3" id="KW-0732">Signal</keyword>
<keyword evidence="5 7" id="KW-0472">Membrane</keyword>
<dbReference type="FunFam" id="2.60.40.10:FF:000208">
    <property type="entry name" value="Butyrophilin subfamily 1 member A1"/>
    <property type="match status" value="1"/>
</dbReference>
<evidence type="ECO:0000256" key="7">
    <source>
        <dbReference type="SAM" id="Phobius"/>
    </source>
</evidence>
<reference evidence="9" key="2">
    <citation type="submission" date="2025-09" db="UniProtKB">
        <authorList>
            <consortium name="Ensembl"/>
        </authorList>
    </citation>
    <scope>IDENTIFICATION</scope>
</reference>
<dbReference type="InterPro" id="IPR013106">
    <property type="entry name" value="Ig_V-set"/>
</dbReference>
<dbReference type="Gene3D" id="2.60.40.10">
    <property type="entry name" value="Immunoglobulins"/>
    <property type="match status" value="2"/>
</dbReference>
<feature type="domain" description="Ig-like" evidence="8">
    <location>
        <begin position="93"/>
        <end position="181"/>
    </location>
</feature>
<dbReference type="PANTHER" id="PTHR24100:SF149">
    <property type="entry name" value="BG-LIKE ANTIGEN 1-RELATED"/>
    <property type="match status" value="1"/>
</dbReference>
<proteinExistence type="predicted"/>
<dbReference type="Pfam" id="PF07686">
    <property type="entry name" value="V-set"/>
    <property type="match status" value="1"/>
</dbReference>
<evidence type="ECO:0000313" key="9">
    <source>
        <dbReference type="Ensembl" id="ENSSPUP00000003705.1"/>
    </source>
</evidence>
<comment type="subcellular location">
    <subcellularLocation>
        <location evidence="1">Membrane</location>
    </subcellularLocation>
</comment>
<dbReference type="Pfam" id="PF22705">
    <property type="entry name" value="C2-set_3"/>
    <property type="match status" value="1"/>
</dbReference>
<dbReference type="InterPro" id="IPR053896">
    <property type="entry name" value="BTN3A2-like_Ig-C"/>
</dbReference>
<evidence type="ECO:0000256" key="1">
    <source>
        <dbReference type="ARBA" id="ARBA00004370"/>
    </source>
</evidence>
<sequence>MSAENMQVRWFRFQFSSPVHLYQNGTDQNEGQMPEYQGRTEFLRDDIANGSVALRIRDIRLSDKGQYNCFFESRTFYQEALLELEVAGLGSAPLISVEGYQDGGIRVVCRSAGWYPEPEVIWRDSSGRHLLSLSETKSRGANSLFDTEYSIILQENANQNLSCWIRNFRLNQAKESVIYISDSFFPGVNPWMVSLSVLLPILLGAVAFTLYRLKLESK</sequence>
<dbReference type="SUPFAM" id="SSF48726">
    <property type="entry name" value="Immunoglobulin"/>
    <property type="match status" value="2"/>
</dbReference>
<keyword evidence="4 7" id="KW-1133">Transmembrane helix</keyword>
<evidence type="ECO:0000259" key="8">
    <source>
        <dbReference type="PROSITE" id="PS50835"/>
    </source>
</evidence>
<accession>A0A8D0GE68</accession>
<dbReference type="AlphaFoldDB" id="A0A8D0GE68"/>
<evidence type="ECO:0000313" key="10">
    <source>
        <dbReference type="Proteomes" id="UP000694392"/>
    </source>
</evidence>
<dbReference type="Ensembl" id="ENSSPUT00000003938.1">
    <property type="protein sequence ID" value="ENSSPUP00000003705.1"/>
    <property type="gene ID" value="ENSSPUG00000002846.1"/>
</dbReference>
<dbReference type="InterPro" id="IPR013783">
    <property type="entry name" value="Ig-like_fold"/>
</dbReference>
<dbReference type="InterPro" id="IPR036179">
    <property type="entry name" value="Ig-like_dom_sf"/>
</dbReference>
<dbReference type="PANTHER" id="PTHR24100">
    <property type="entry name" value="BUTYROPHILIN"/>
    <property type="match status" value="1"/>
</dbReference>
<evidence type="ECO:0000256" key="2">
    <source>
        <dbReference type="ARBA" id="ARBA00022692"/>
    </source>
</evidence>
<dbReference type="Proteomes" id="UP000694392">
    <property type="component" value="Unplaced"/>
</dbReference>
<protein>
    <recommendedName>
        <fullName evidence="8">Ig-like domain-containing protein</fullName>
    </recommendedName>
</protein>